<proteinExistence type="inferred from homology"/>
<evidence type="ECO:0000313" key="4">
    <source>
        <dbReference type="Proteomes" id="UP000217289"/>
    </source>
</evidence>
<keyword evidence="2" id="KW-0560">Oxidoreductase</keyword>
<dbReference type="SUPFAM" id="SSF54427">
    <property type="entry name" value="NTF2-like"/>
    <property type="match status" value="1"/>
</dbReference>
<dbReference type="InterPro" id="IPR032710">
    <property type="entry name" value="NTF2-like_dom_sf"/>
</dbReference>
<sequence>MGSEEHMGDASPRSRVEDLLYRYAEALDDGGFADWPGFFTEEAEYRLIPRENHARGLPASLMLCTGRGMMEDRVVAIREACVFSPHVCRHLYTNVRVAEGGDADGRLDVRANYAVYRTTEDGETVLLSVGRVLAGVVLEPEPRFTRMDVVYETFRIPGLLVYPI</sequence>
<keyword evidence="4" id="KW-1185">Reference proteome</keyword>
<organism evidence="3 4">
    <name type="scientific">Melittangium boletus DSM 14713</name>
    <dbReference type="NCBI Taxonomy" id="1294270"/>
    <lineage>
        <taxon>Bacteria</taxon>
        <taxon>Pseudomonadati</taxon>
        <taxon>Myxococcota</taxon>
        <taxon>Myxococcia</taxon>
        <taxon>Myxococcales</taxon>
        <taxon>Cystobacterineae</taxon>
        <taxon>Archangiaceae</taxon>
        <taxon>Melittangium</taxon>
    </lineage>
</organism>
<evidence type="ECO:0000313" key="3">
    <source>
        <dbReference type="EMBL" id="ATB29445.1"/>
    </source>
</evidence>
<reference evidence="3 4" key="1">
    <citation type="submission" date="2017-06" db="EMBL/GenBank/DDBJ databases">
        <authorList>
            <person name="Kim H.J."/>
            <person name="Triplett B.A."/>
        </authorList>
    </citation>
    <scope>NUCLEOTIDE SEQUENCE [LARGE SCALE GENOMIC DNA]</scope>
    <source>
        <strain evidence="3 4">DSM 14713</strain>
    </source>
</reference>
<protein>
    <submittedName>
        <fullName evidence="3">Benzene 1,2-dioxygenase</fullName>
    </submittedName>
</protein>
<gene>
    <name evidence="3" type="ORF">MEBOL_002894</name>
</gene>
<keyword evidence="3" id="KW-0223">Dioxygenase</keyword>
<dbReference type="EMBL" id="CP022163">
    <property type="protein sequence ID" value="ATB29445.1"/>
    <property type="molecule type" value="Genomic_DNA"/>
</dbReference>
<dbReference type="AlphaFoldDB" id="A0A250ICF2"/>
<dbReference type="Gene3D" id="3.10.450.50">
    <property type="match status" value="1"/>
</dbReference>
<accession>A0A250ICF2</accession>
<dbReference type="Pfam" id="PF00866">
    <property type="entry name" value="Ring_hydroxyl_B"/>
    <property type="match status" value="1"/>
</dbReference>
<dbReference type="GO" id="GO:0051213">
    <property type="term" value="F:dioxygenase activity"/>
    <property type="evidence" value="ECO:0007669"/>
    <property type="project" value="UniProtKB-KW"/>
</dbReference>
<name>A0A250ICF2_9BACT</name>
<dbReference type="InterPro" id="IPR000391">
    <property type="entry name" value="Rng_hydr_dOase-bsu"/>
</dbReference>
<dbReference type="Proteomes" id="UP000217289">
    <property type="component" value="Chromosome"/>
</dbReference>
<dbReference type="KEGG" id="mbd:MEBOL_002894"/>
<comment type="similarity">
    <text evidence="1">Belongs to the bacterial ring-hydroxylating dioxygenase beta subunit family.</text>
</comment>
<dbReference type="CDD" id="cd00667">
    <property type="entry name" value="ring_hydroxylating_dioxygenases_beta"/>
    <property type="match status" value="1"/>
</dbReference>
<evidence type="ECO:0000256" key="1">
    <source>
        <dbReference type="ARBA" id="ARBA00009570"/>
    </source>
</evidence>
<evidence type="ECO:0000256" key="2">
    <source>
        <dbReference type="ARBA" id="ARBA00023002"/>
    </source>
</evidence>